<dbReference type="OrthoDB" id="10566871at2759"/>
<accession>A0A9K3GHX9</accession>
<organism evidence="1 2">
    <name type="scientific">Kipferlia bialata</name>
    <dbReference type="NCBI Taxonomy" id="797122"/>
    <lineage>
        <taxon>Eukaryota</taxon>
        <taxon>Metamonada</taxon>
        <taxon>Carpediemonas-like organisms</taxon>
        <taxon>Kipferlia</taxon>
    </lineage>
</organism>
<evidence type="ECO:0000313" key="1">
    <source>
        <dbReference type="EMBL" id="GIQ83758.1"/>
    </source>
</evidence>
<dbReference type="AlphaFoldDB" id="A0A9K3GHX9"/>
<dbReference type="Proteomes" id="UP000265618">
    <property type="component" value="Unassembled WGS sequence"/>
</dbReference>
<evidence type="ECO:0000313" key="2">
    <source>
        <dbReference type="Proteomes" id="UP000265618"/>
    </source>
</evidence>
<dbReference type="EMBL" id="BDIP01001166">
    <property type="protein sequence ID" value="GIQ83758.1"/>
    <property type="molecule type" value="Genomic_DNA"/>
</dbReference>
<comment type="caution">
    <text evidence="1">The sequence shown here is derived from an EMBL/GenBank/DDBJ whole genome shotgun (WGS) entry which is preliminary data.</text>
</comment>
<gene>
    <name evidence="1" type="ORF">KIPB_005128</name>
</gene>
<sequence>MLDTDTPEQISEVALSVFRKRPLRLGCAQAVLYAFKDDIDNGTLKLGGEFAGKSAEHCMVNADVYNHGADTEGMCGGLHSAIVCCPDIEDAMRQHFTETAGSVRCREIRKKRVWSCQECVRQATTLVATHLQKD</sequence>
<reference evidence="1 2" key="1">
    <citation type="journal article" date="2018" name="PLoS ONE">
        <title>The draft genome of Kipferlia bialata reveals reductive genome evolution in fornicate parasites.</title>
        <authorList>
            <person name="Tanifuji G."/>
            <person name="Takabayashi S."/>
            <person name="Kume K."/>
            <person name="Takagi M."/>
            <person name="Nakayama T."/>
            <person name="Kamikawa R."/>
            <person name="Inagaki Y."/>
            <person name="Hashimoto T."/>
        </authorList>
    </citation>
    <scope>NUCLEOTIDE SEQUENCE [LARGE SCALE GENOMIC DNA]</scope>
    <source>
        <strain evidence="1">NY0173</strain>
    </source>
</reference>
<name>A0A9K3GHX9_9EUKA</name>
<protein>
    <submittedName>
        <fullName evidence="1">Uncharacterized protein</fullName>
    </submittedName>
</protein>
<keyword evidence="2" id="KW-1185">Reference proteome</keyword>
<proteinExistence type="predicted"/>